<accession>A0AAD7ZUS8</accession>
<dbReference type="CDD" id="cd20452">
    <property type="entry name" value="Tudor_dPCL-like"/>
    <property type="match status" value="1"/>
</dbReference>
<evidence type="ECO:0000313" key="2">
    <source>
        <dbReference type="EMBL" id="KAJ9587025.1"/>
    </source>
</evidence>
<dbReference type="Proteomes" id="UP001233999">
    <property type="component" value="Unassembled WGS sequence"/>
</dbReference>
<dbReference type="SUPFAM" id="SSF63748">
    <property type="entry name" value="Tudor/PWWP/MBT"/>
    <property type="match status" value="1"/>
</dbReference>
<reference evidence="2" key="1">
    <citation type="journal article" date="2023" name="IScience">
        <title>Live-bearing cockroach genome reveals convergent evolutionary mechanisms linked to viviparity in insects and beyond.</title>
        <authorList>
            <person name="Fouks B."/>
            <person name="Harrison M.C."/>
            <person name="Mikhailova A.A."/>
            <person name="Marchal E."/>
            <person name="English S."/>
            <person name="Carruthers M."/>
            <person name="Jennings E.C."/>
            <person name="Chiamaka E.L."/>
            <person name="Frigard R.A."/>
            <person name="Pippel M."/>
            <person name="Attardo G.M."/>
            <person name="Benoit J.B."/>
            <person name="Bornberg-Bauer E."/>
            <person name="Tobe S.S."/>
        </authorList>
    </citation>
    <scope>NUCLEOTIDE SEQUENCE</scope>
    <source>
        <strain evidence="2">Stay&amp;Tobe</strain>
    </source>
</reference>
<dbReference type="AlphaFoldDB" id="A0AAD7ZUS8"/>
<dbReference type="EMBL" id="JASPKZ010006812">
    <property type="protein sequence ID" value="KAJ9587025.1"/>
    <property type="molecule type" value="Genomic_DNA"/>
</dbReference>
<dbReference type="GO" id="GO:0005634">
    <property type="term" value="C:nucleus"/>
    <property type="evidence" value="ECO:0007669"/>
    <property type="project" value="UniProtKB-SubCell"/>
</dbReference>
<feature type="region of interest" description="Disordered" evidence="1">
    <location>
        <begin position="1"/>
        <end position="25"/>
    </location>
</feature>
<comment type="caution">
    <text evidence="2">The sequence shown here is derived from an EMBL/GenBank/DDBJ whole genome shotgun (WGS) entry which is preliminary data.</text>
</comment>
<dbReference type="Gene3D" id="2.30.30.140">
    <property type="match status" value="1"/>
</dbReference>
<gene>
    <name evidence="2" type="ORF">L9F63_019367</name>
</gene>
<organism evidence="2 3">
    <name type="scientific">Diploptera punctata</name>
    <name type="common">Pacific beetle cockroach</name>
    <dbReference type="NCBI Taxonomy" id="6984"/>
    <lineage>
        <taxon>Eukaryota</taxon>
        <taxon>Metazoa</taxon>
        <taxon>Ecdysozoa</taxon>
        <taxon>Arthropoda</taxon>
        <taxon>Hexapoda</taxon>
        <taxon>Insecta</taxon>
        <taxon>Pterygota</taxon>
        <taxon>Neoptera</taxon>
        <taxon>Polyneoptera</taxon>
        <taxon>Dictyoptera</taxon>
        <taxon>Blattodea</taxon>
        <taxon>Blaberoidea</taxon>
        <taxon>Blaberidae</taxon>
        <taxon>Diplopterinae</taxon>
        <taxon>Diploptera</taxon>
    </lineage>
</organism>
<name>A0AAD7ZUS8_DIPPU</name>
<evidence type="ECO:0000313" key="3">
    <source>
        <dbReference type="Proteomes" id="UP001233999"/>
    </source>
</evidence>
<protein>
    <submittedName>
        <fullName evidence="2">Uncharacterized protein</fullName>
    </submittedName>
</protein>
<proteinExistence type="predicted"/>
<evidence type="ECO:0000256" key="1">
    <source>
        <dbReference type="SAM" id="MobiDB-lite"/>
    </source>
</evidence>
<keyword evidence="3" id="KW-1185">Reference proteome</keyword>
<sequence length="66" mass="7323">MSTTTEESPAAPDSTTKERSGFSEGEDVLFQHKDGRFYLGTIVEVDLVAEQCLIKFGDNTESWSSF</sequence>
<reference evidence="2" key="2">
    <citation type="submission" date="2023-05" db="EMBL/GenBank/DDBJ databases">
        <authorList>
            <person name="Fouks B."/>
        </authorList>
    </citation>
    <scope>NUCLEOTIDE SEQUENCE</scope>
    <source>
        <strain evidence="2">Stay&amp;Tobe</strain>
        <tissue evidence="2">Testes</tissue>
    </source>
</reference>